<dbReference type="Pfam" id="PF01535">
    <property type="entry name" value="PPR"/>
    <property type="match status" value="2"/>
</dbReference>
<reference evidence="4 5" key="1">
    <citation type="journal article" date="2018" name="Sci. Data">
        <title>The draft genome sequence of cork oak.</title>
        <authorList>
            <person name="Ramos A.M."/>
            <person name="Usie A."/>
            <person name="Barbosa P."/>
            <person name="Barros P.M."/>
            <person name="Capote T."/>
            <person name="Chaves I."/>
            <person name="Simoes F."/>
            <person name="Abreu I."/>
            <person name="Carrasquinho I."/>
            <person name="Faro C."/>
            <person name="Guimaraes J.B."/>
            <person name="Mendonca D."/>
            <person name="Nobrega F."/>
            <person name="Rodrigues L."/>
            <person name="Saibo N.J.M."/>
            <person name="Varela M.C."/>
            <person name="Egas C."/>
            <person name="Matos J."/>
            <person name="Miguel C.M."/>
            <person name="Oliveira M.M."/>
            <person name="Ricardo C.P."/>
            <person name="Goncalves S."/>
        </authorList>
    </citation>
    <scope>NUCLEOTIDE SEQUENCE [LARGE SCALE GENOMIC DNA]</scope>
    <source>
        <strain evidence="5">cv. HL8</strain>
    </source>
</reference>
<dbReference type="SUPFAM" id="SSF48452">
    <property type="entry name" value="TPR-like"/>
    <property type="match status" value="1"/>
</dbReference>
<sequence>MVMSLFSSMVVNNVMPDNVTMAISVHAAAEIGGLDQGKLIHSRVVRMQMKVDAFLGSALIDIKALELFSEMQGDVMPNNVTFVAILTACSHSGHVDEGIKIFNSMKEKYCTEPGIEHYGLLVYLYARSGRLNEAEEVVDNMPMKPSRSIWGSIVGACRAHGNIVLAERAFRELLKLEPDEPGGYVLLSYIYATWGRRSCSDKIREHMESRGVKKAAGGSSVVIDGVFHDFVAADKRQPRWEEIQSILNCMKSEMTSSPDFSFLLQILLDLC</sequence>
<dbReference type="PANTHER" id="PTHR47926">
    <property type="entry name" value="PENTATRICOPEPTIDE REPEAT-CONTAINING PROTEIN"/>
    <property type="match status" value="1"/>
</dbReference>
<dbReference type="PROSITE" id="PS51375">
    <property type="entry name" value="PPR"/>
    <property type="match status" value="1"/>
</dbReference>
<proteinExistence type="inferred from homology"/>
<dbReference type="FunFam" id="1.25.40.10:FF:000277">
    <property type="entry name" value="Pentatricopeptide repeat-containing protein, mitochondrial"/>
    <property type="match status" value="1"/>
</dbReference>
<dbReference type="InterPro" id="IPR046960">
    <property type="entry name" value="PPR_At4g14850-like_plant"/>
</dbReference>
<feature type="repeat" description="PPR" evidence="3">
    <location>
        <begin position="78"/>
        <end position="112"/>
    </location>
</feature>
<keyword evidence="1" id="KW-0677">Repeat</keyword>
<dbReference type="InterPro" id="IPR046848">
    <property type="entry name" value="E_motif"/>
</dbReference>
<evidence type="ECO:0000313" key="5">
    <source>
        <dbReference type="Proteomes" id="UP000237347"/>
    </source>
</evidence>
<protein>
    <submittedName>
        <fullName evidence="4">Pentatricopeptide repeat-containing protein</fullName>
    </submittedName>
</protein>
<evidence type="ECO:0000313" key="4">
    <source>
        <dbReference type="EMBL" id="KAK7845837.1"/>
    </source>
</evidence>
<dbReference type="Gene3D" id="1.25.40.10">
    <property type="entry name" value="Tetratricopeptide repeat domain"/>
    <property type="match status" value="1"/>
</dbReference>
<dbReference type="NCBIfam" id="TIGR00756">
    <property type="entry name" value="PPR"/>
    <property type="match status" value="1"/>
</dbReference>
<gene>
    <name evidence="4" type="primary">PCMP-E81_1</name>
    <name evidence="4" type="ORF">CFP56_008879</name>
</gene>
<dbReference type="GO" id="GO:0003723">
    <property type="term" value="F:RNA binding"/>
    <property type="evidence" value="ECO:0007669"/>
    <property type="project" value="InterPro"/>
</dbReference>
<comment type="caution">
    <text evidence="4">The sequence shown here is derived from an EMBL/GenBank/DDBJ whole genome shotgun (WGS) entry which is preliminary data.</text>
</comment>
<comment type="similarity">
    <text evidence="2">Belongs to the PPR family. PCMP-E subfamily.</text>
</comment>
<organism evidence="4 5">
    <name type="scientific">Quercus suber</name>
    <name type="common">Cork oak</name>
    <dbReference type="NCBI Taxonomy" id="58331"/>
    <lineage>
        <taxon>Eukaryota</taxon>
        <taxon>Viridiplantae</taxon>
        <taxon>Streptophyta</taxon>
        <taxon>Embryophyta</taxon>
        <taxon>Tracheophyta</taxon>
        <taxon>Spermatophyta</taxon>
        <taxon>Magnoliopsida</taxon>
        <taxon>eudicotyledons</taxon>
        <taxon>Gunneridae</taxon>
        <taxon>Pentapetalae</taxon>
        <taxon>rosids</taxon>
        <taxon>fabids</taxon>
        <taxon>Fagales</taxon>
        <taxon>Fagaceae</taxon>
        <taxon>Quercus</taxon>
    </lineage>
</organism>
<name>A0AAW0L2H7_QUESU</name>
<evidence type="ECO:0000256" key="2">
    <source>
        <dbReference type="ARBA" id="ARBA00061659"/>
    </source>
</evidence>
<keyword evidence="5" id="KW-1185">Reference proteome</keyword>
<dbReference type="Pfam" id="PF20431">
    <property type="entry name" value="E_motif"/>
    <property type="match status" value="1"/>
</dbReference>
<dbReference type="PANTHER" id="PTHR47926:SF492">
    <property type="entry name" value="DYW DOMAIN-CONTAINING PROTEIN"/>
    <property type="match status" value="1"/>
</dbReference>
<dbReference type="GO" id="GO:0005737">
    <property type="term" value="C:cytoplasm"/>
    <property type="evidence" value="ECO:0007669"/>
    <property type="project" value="UniProtKB-ARBA"/>
</dbReference>
<dbReference type="AlphaFoldDB" id="A0AAW0L2H7"/>
<evidence type="ECO:0000256" key="3">
    <source>
        <dbReference type="PROSITE-ProRule" id="PRU00708"/>
    </source>
</evidence>
<evidence type="ECO:0000256" key="1">
    <source>
        <dbReference type="ARBA" id="ARBA00022737"/>
    </source>
</evidence>
<accession>A0AAW0L2H7</accession>
<dbReference type="Proteomes" id="UP000237347">
    <property type="component" value="Unassembled WGS sequence"/>
</dbReference>
<dbReference type="GO" id="GO:0016556">
    <property type="term" value="P:mRNA modification"/>
    <property type="evidence" value="ECO:0007669"/>
    <property type="project" value="UniProtKB-ARBA"/>
</dbReference>
<dbReference type="InterPro" id="IPR002885">
    <property type="entry name" value="PPR_rpt"/>
</dbReference>
<dbReference type="EMBL" id="PKMF04000164">
    <property type="protein sequence ID" value="KAK7845837.1"/>
    <property type="molecule type" value="Genomic_DNA"/>
</dbReference>
<dbReference type="InterPro" id="IPR011990">
    <property type="entry name" value="TPR-like_helical_dom_sf"/>
</dbReference>